<dbReference type="InterPro" id="IPR032710">
    <property type="entry name" value="NTF2-like_dom_sf"/>
</dbReference>
<dbReference type="PANTHER" id="PTHR30627:SF24">
    <property type="entry name" value="PENICILLIN-BINDING PROTEIN 4B"/>
    <property type="match status" value="1"/>
</dbReference>
<dbReference type="InterPro" id="IPR001460">
    <property type="entry name" value="PCN-bd_Tpept"/>
</dbReference>
<dbReference type="Gene3D" id="3.40.710.10">
    <property type="entry name" value="DD-peptidase/beta-lactamase superfamily"/>
    <property type="match status" value="1"/>
</dbReference>
<dbReference type="Pfam" id="PF00905">
    <property type="entry name" value="Transpeptidase"/>
    <property type="match status" value="1"/>
</dbReference>
<keyword evidence="4" id="KW-1185">Reference proteome</keyword>
<gene>
    <name evidence="3" type="ORF">SAMN04490239_2289</name>
</gene>
<dbReference type="GO" id="GO:0046677">
    <property type="term" value="P:response to antibiotic"/>
    <property type="evidence" value="ECO:0007669"/>
    <property type="project" value="InterPro"/>
</dbReference>
<protein>
    <submittedName>
        <fullName evidence="3">Cell division protein FtsI/penicillin-binding protein 2</fullName>
    </submittedName>
</protein>
<evidence type="ECO:0000259" key="1">
    <source>
        <dbReference type="Pfam" id="PF00905"/>
    </source>
</evidence>
<dbReference type="GO" id="GO:0071555">
    <property type="term" value="P:cell wall organization"/>
    <property type="evidence" value="ECO:0007669"/>
    <property type="project" value="TreeGrafter"/>
</dbReference>
<keyword evidence="3" id="KW-0132">Cell division</keyword>
<dbReference type="InterPro" id="IPR012338">
    <property type="entry name" value="Beta-lactam/transpept-like"/>
</dbReference>
<organism evidence="3 4">
    <name type="scientific">Rhodococcus koreensis</name>
    <dbReference type="NCBI Taxonomy" id="99653"/>
    <lineage>
        <taxon>Bacteria</taxon>
        <taxon>Bacillati</taxon>
        <taxon>Actinomycetota</taxon>
        <taxon>Actinomycetes</taxon>
        <taxon>Mycobacteriales</taxon>
        <taxon>Nocardiaceae</taxon>
        <taxon>Rhodococcus</taxon>
    </lineage>
</organism>
<keyword evidence="3" id="KW-0131">Cell cycle</keyword>
<evidence type="ECO:0000313" key="3">
    <source>
        <dbReference type="EMBL" id="SEB94650.1"/>
    </source>
</evidence>
<evidence type="ECO:0000313" key="4">
    <source>
        <dbReference type="Proteomes" id="UP000183561"/>
    </source>
</evidence>
<accession>A0A1H4NH68</accession>
<name>A0A1H4NH68_9NOCA</name>
<evidence type="ECO:0000259" key="2">
    <source>
        <dbReference type="Pfam" id="PF05223"/>
    </source>
</evidence>
<dbReference type="GO" id="GO:0051301">
    <property type="term" value="P:cell division"/>
    <property type="evidence" value="ECO:0007669"/>
    <property type="project" value="UniProtKB-KW"/>
</dbReference>
<reference evidence="4" key="1">
    <citation type="submission" date="2016-10" db="EMBL/GenBank/DDBJ databases">
        <authorList>
            <person name="Varghese N."/>
            <person name="Submissions S."/>
        </authorList>
    </citation>
    <scope>NUCLEOTIDE SEQUENCE [LARGE SCALE GENOMIC DNA]</scope>
    <source>
        <strain evidence="4">DSM 44498</strain>
    </source>
</reference>
<dbReference type="EMBL" id="FNSV01000005">
    <property type="protein sequence ID" value="SEB94650.1"/>
    <property type="molecule type" value="Genomic_DNA"/>
</dbReference>
<dbReference type="InterPro" id="IPR007887">
    <property type="entry name" value="MecA_N"/>
</dbReference>
<dbReference type="PANTHER" id="PTHR30627">
    <property type="entry name" value="PEPTIDOGLYCAN D,D-TRANSPEPTIDASE"/>
    <property type="match status" value="1"/>
</dbReference>
<dbReference type="GO" id="GO:0008658">
    <property type="term" value="F:penicillin binding"/>
    <property type="evidence" value="ECO:0007669"/>
    <property type="project" value="InterPro"/>
</dbReference>
<sequence>MSAVSADIAWAAMNLRPHSRSRVVQSIALCGAAVLTAGLAACTPRPDGPEPAAQAFLTAFAEQDSEQAADLSDRPDVARQALESAWTSLQAESLDARTTDVDVSGDTATVGYTYEWHLPKNRVWTYSGELQMGRRGGDWAVRWSSTNVHPRLGDRQTMSLRSTAAPRARVNEHSGSDVLVPGVVYRVKFDAAQSGNVIGSAQSLASTLVTFDNTLTAQSIAESATAVKGDYLVTRLRSDDYEQVAGVLGAIPGVSVSDEADLVATDRNFAPDLVGQVKKTVIDEVDGKAGWSVVTVNQNGVDTDVLTETAPQTSPSFSISLDRPIQIAAQNAVNARTDQTMMVVIQPSTGDVLAVAQNKAADKDGPVALTGLYPPGSTFKIITAGAAISSGIATPDTMVPCPGRIEIGERSVPNYNEFALGTVPMATAFARSCNTSFAKLASEMRPDALTVAASQYGIGPDYDVVGLPTDSGSVPPADDLVQRTEDGFGQGKVVVSPFGMALAAATIAHGTTPVPRLIAGRETKIDGEHPPISPEMVDGLRGMMRLVVTSGTAERIEDQGEVYGKTGEAEVEGGSHAWFVGYRGDLAFATLVVRGGSSDNAVAVTRDMFAALPEGY</sequence>
<dbReference type="SUPFAM" id="SSF56601">
    <property type="entry name" value="beta-lactamase/transpeptidase-like"/>
    <property type="match status" value="1"/>
</dbReference>
<feature type="domain" description="Penicillin-binding protein transpeptidase" evidence="1">
    <location>
        <begin position="341"/>
        <end position="596"/>
    </location>
</feature>
<dbReference type="GO" id="GO:0071972">
    <property type="term" value="F:peptidoglycan L,D-transpeptidase activity"/>
    <property type="evidence" value="ECO:0007669"/>
    <property type="project" value="TreeGrafter"/>
</dbReference>
<proteinExistence type="predicted"/>
<dbReference type="Pfam" id="PF05223">
    <property type="entry name" value="MecA_N"/>
    <property type="match status" value="1"/>
</dbReference>
<dbReference type="GO" id="GO:0005886">
    <property type="term" value="C:plasma membrane"/>
    <property type="evidence" value="ECO:0007669"/>
    <property type="project" value="TreeGrafter"/>
</dbReference>
<dbReference type="Proteomes" id="UP000183561">
    <property type="component" value="Unassembled WGS sequence"/>
</dbReference>
<dbReference type="AlphaFoldDB" id="A0A1H4NH68"/>
<dbReference type="SUPFAM" id="SSF54427">
    <property type="entry name" value="NTF2-like"/>
    <property type="match status" value="1"/>
</dbReference>
<feature type="domain" description="NTF2-like N-terminal transpeptidase" evidence="2">
    <location>
        <begin position="49"/>
        <end position="155"/>
    </location>
</feature>
<dbReference type="InterPro" id="IPR050515">
    <property type="entry name" value="Beta-lactam/transpept"/>
</dbReference>